<organism evidence="1 2">
    <name type="scientific">Flagellimonas zhangzhouensis</name>
    <dbReference type="NCBI Taxonomy" id="1073328"/>
    <lineage>
        <taxon>Bacteria</taxon>
        <taxon>Pseudomonadati</taxon>
        <taxon>Bacteroidota</taxon>
        <taxon>Flavobacteriia</taxon>
        <taxon>Flavobacteriales</taxon>
        <taxon>Flavobacteriaceae</taxon>
        <taxon>Flagellimonas</taxon>
    </lineage>
</organism>
<keyword evidence="2" id="KW-1185">Reference proteome</keyword>
<proteinExistence type="predicted"/>
<evidence type="ECO:0000313" key="2">
    <source>
        <dbReference type="Proteomes" id="UP000199592"/>
    </source>
</evidence>
<dbReference type="EMBL" id="FNMY01000002">
    <property type="protein sequence ID" value="SDW57138.1"/>
    <property type="molecule type" value="Genomic_DNA"/>
</dbReference>
<protein>
    <submittedName>
        <fullName evidence="1">Uncharacterized protein</fullName>
    </submittedName>
</protein>
<evidence type="ECO:0000313" key="1">
    <source>
        <dbReference type="EMBL" id="SDW57138.1"/>
    </source>
</evidence>
<gene>
    <name evidence="1" type="ORF">SAMN04487892_1657</name>
</gene>
<accession>A0A1H2UMF9</accession>
<dbReference type="AlphaFoldDB" id="A0A1H2UMF9"/>
<dbReference type="Proteomes" id="UP000199592">
    <property type="component" value="Unassembled WGS sequence"/>
</dbReference>
<reference evidence="2" key="1">
    <citation type="submission" date="2016-10" db="EMBL/GenBank/DDBJ databases">
        <authorList>
            <person name="Varghese N."/>
            <person name="Submissions S."/>
        </authorList>
    </citation>
    <scope>NUCLEOTIDE SEQUENCE [LARGE SCALE GENOMIC DNA]</scope>
    <source>
        <strain evidence="2">DSM 25030</strain>
    </source>
</reference>
<sequence>MLGSDPIFYIWVVTQLQKTKEIAAESVYCVTILHNIIINVYNKAIKA</sequence>
<name>A0A1H2UMF9_9FLAO</name>